<evidence type="ECO:0000313" key="1">
    <source>
        <dbReference type="EMBL" id="MCK9688194.1"/>
    </source>
</evidence>
<keyword evidence="2" id="KW-1185">Reference proteome</keyword>
<reference evidence="1" key="1">
    <citation type="submission" date="2021-11" db="EMBL/GenBank/DDBJ databases">
        <title>BS-T2-15 a new species belonging to the Comamonadaceae family isolated from the soil of a French oak forest.</title>
        <authorList>
            <person name="Mieszkin S."/>
            <person name="Alain K."/>
        </authorList>
    </citation>
    <scope>NUCLEOTIDE SEQUENCE</scope>
    <source>
        <strain evidence="1">BS-T2-15</strain>
    </source>
</reference>
<protein>
    <submittedName>
        <fullName evidence="1">Uncharacterized protein</fullName>
    </submittedName>
</protein>
<dbReference type="AlphaFoldDB" id="A0A9X1YKF8"/>
<dbReference type="RefSeq" id="WP_275684237.1">
    <property type="nucleotide sequence ID" value="NZ_JAJLJH010000007.1"/>
</dbReference>
<accession>A0A9X1YKF8</accession>
<comment type="caution">
    <text evidence="1">The sequence shown here is derived from an EMBL/GenBank/DDBJ whole genome shotgun (WGS) entry which is preliminary data.</text>
</comment>
<dbReference type="Proteomes" id="UP001139353">
    <property type="component" value="Unassembled WGS sequence"/>
</dbReference>
<organism evidence="1 2">
    <name type="scientific">Scleromatobacter humisilvae</name>
    <dbReference type="NCBI Taxonomy" id="2897159"/>
    <lineage>
        <taxon>Bacteria</taxon>
        <taxon>Pseudomonadati</taxon>
        <taxon>Pseudomonadota</taxon>
        <taxon>Betaproteobacteria</taxon>
        <taxon>Burkholderiales</taxon>
        <taxon>Sphaerotilaceae</taxon>
        <taxon>Scleromatobacter</taxon>
    </lineage>
</organism>
<proteinExistence type="predicted"/>
<name>A0A9X1YKF8_9BURK</name>
<dbReference type="EMBL" id="JAJLJH010000007">
    <property type="protein sequence ID" value="MCK9688194.1"/>
    <property type="molecule type" value="Genomic_DNA"/>
</dbReference>
<gene>
    <name evidence="1" type="ORF">LPC04_21010</name>
</gene>
<sequence>MSLRSFIVRRCLQSCLKATGLRVVNLPLVVDARAHVEPAVRLDAGYLVVDRRAFALIHFPRTGDSAAAPCHTTGFATLSGVLRAICAERIGVAGRAAIPGPKRAVELRRAGRWHEVLEASERVEAPMRARLDAWLRGWHFALYRTALRAFKRF</sequence>
<evidence type="ECO:0000313" key="2">
    <source>
        <dbReference type="Proteomes" id="UP001139353"/>
    </source>
</evidence>